<feature type="coiled-coil region" evidence="1">
    <location>
        <begin position="58"/>
        <end position="176"/>
    </location>
</feature>
<accession>A0AAU9J9Q8</accession>
<evidence type="ECO:0000256" key="1">
    <source>
        <dbReference type="SAM" id="Coils"/>
    </source>
</evidence>
<dbReference type="Proteomes" id="UP001162131">
    <property type="component" value="Unassembled WGS sequence"/>
</dbReference>
<dbReference type="AlphaFoldDB" id="A0AAU9J9Q8"/>
<dbReference type="PANTHER" id="PTHR39867">
    <property type="entry name" value="HELICASE ATP-BINDING DOMAIN-CONTAINING PROTEIN"/>
    <property type="match status" value="1"/>
</dbReference>
<organism evidence="2 3">
    <name type="scientific">Blepharisma stoltei</name>
    <dbReference type="NCBI Taxonomy" id="1481888"/>
    <lineage>
        <taxon>Eukaryota</taxon>
        <taxon>Sar</taxon>
        <taxon>Alveolata</taxon>
        <taxon>Ciliophora</taxon>
        <taxon>Postciliodesmatophora</taxon>
        <taxon>Heterotrichea</taxon>
        <taxon>Heterotrichida</taxon>
        <taxon>Blepharismidae</taxon>
        <taxon>Blepharisma</taxon>
    </lineage>
</organism>
<evidence type="ECO:0000313" key="2">
    <source>
        <dbReference type="EMBL" id="CAG9320298.1"/>
    </source>
</evidence>
<proteinExistence type="predicted"/>
<keyword evidence="3" id="KW-1185">Reference proteome</keyword>
<comment type="caution">
    <text evidence="2">The sequence shown here is derived from an EMBL/GenBank/DDBJ whole genome shotgun (WGS) entry which is preliminary data.</text>
</comment>
<sequence length="715" mass="83997">MKKKINNLSQKNAGESLFYEAKERHWNMEKAKLEVFLKDQEKILYEPTLKVKQNEEKTEIILKEKTNLEDTLEKYRKKIENCKLMIHKLQFELGNVKDLLSEKEKNAKEFDNLLMEEQSKVKKYFDENLSLKVELEAEKNKNSELNENYSIQTEGLNDLKKKFDAINSELSQANLELIGPDKDTSQTDLEIMVPLSDPVFDKLKATAGSLFRPKHNLLSRSFSRESNQANLLNFKYIRPTFAQILDAPDLERAKYSPPFKNWVNVVIRGIYDSKFFEHLICASSPLRAPSRFLDFVLAWLGQFTIDENSRVVKELEWWKRDATDEIKFQFLLGISQENSKKLWEINTFKEFLNEDLMLDELGFFLHCRYLLFRGPELNYPQAKTAVAHFVQYSRVLEIIEKVMTEIPKENLEDLVAILYDKSKTKGGIRILECSLVLRIMLEYYKNEKQMKYRSVVELFEKSPAQEDSYISFNIFQSICKNISANISDYTIIKLYRDCWSISNGKITADTFFLVANESSLLYDLLSIKGDWSCPPLTSNHEIDTKSGKYAERMNKIYQLHVADEENIELIKHTIHSMGISELSYKYRKLESLILHKYEVPIEEYWIWNLEDIHNRLWSLVIQSQHAFLEFHAHDIRYLGYKHIIEAKENERHKDISEICNKFIEIIRHMQSKKPSGHKSSAANINIRKTAIRFVGIFSTVAKCIIKLKRLKKNKN</sequence>
<keyword evidence="1" id="KW-0175">Coiled coil</keyword>
<evidence type="ECO:0000313" key="3">
    <source>
        <dbReference type="Proteomes" id="UP001162131"/>
    </source>
</evidence>
<gene>
    <name evidence="2" type="ORF">BSTOLATCC_MIC26218</name>
</gene>
<dbReference type="PANTHER" id="PTHR39867:SF1">
    <property type="entry name" value="HELICASE ATP-BINDING DOMAIN-CONTAINING PROTEIN"/>
    <property type="match status" value="1"/>
</dbReference>
<name>A0AAU9J9Q8_9CILI</name>
<reference evidence="2" key="1">
    <citation type="submission" date="2021-09" db="EMBL/GenBank/DDBJ databases">
        <authorList>
            <consortium name="AG Swart"/>
            <person name="Singh M."/>
            <person name="Singh A."/>
            <person name="Seah K."/>
            <person name="Emmerich C."/>
        </authorList>
    </citation>
    <scope>NUCLEOTIDE SEQUENCE</scope>
    <source>
        <strain evidence="2">ATCC30299</strain>
    </source>
</reference>
<dbReference type="EMBL" id="CAJZBQ010000025">
    <property type="protein sequence ID" value="CAG9320298.1"/>
    <property type="molecule type" value="Genomic_DNA"/>
</dbReference>
<protein>
    <submittedName>
        <fullName evidence="2">Uncharacterized protein</fullName>
    </submittedName>
</protein>